<proteinExistence type="predicted"/>
<sequence length="174" mass="20089">MVLDKLLGGDDASKPEKLLYLISSNSTDDGVLKGRKKLTKLVFFAEYWQPEDEMLNPNEQFSGFNFIIYKYGPFSKELFKAFDELKDKDLVTEKRRPNGHSMIHTTEKGRESVTSIEKKLSCEERDQVQIVRDRLSEKPGHELEDLSLNYLNIDKSEKEEYMGMPVSVVISEES</sequence>
<keyword evidence="3" id="KW-1185">Reference proteome</keyword>
<reference evidence="2 3" key="1">
    <citation type="journal article" date="2014" name="PLoS Genet.">
        <title>Phylogenetically driven sequencing of extremely halophilic archaea reveals strategies for static and dynamic osmo-response.</title>
        <authorList>
            <person name="Becker E.A."/>
            <person name="Seitzer P.M."/>
            <person name="Tritt A."/>
            <person name="Larsen D."/>
            <person name="Krusor M."/>
            <person name="Yao A.I."/>
            <person name="Wu D."/>
            <person name="Madern D."/>
            <person name="Eisen J.A."/>
            <person name="Darling A.E."/>
            <person name="Facciotti M.T."/>
        </authorList>
    </citation>
    <scope>NUCLEOTIDE SEQUENCE [LARGE SCALE GENOMIC DNA]</scope>
    <source>
        <strain evidence="2 3">DSM 18795</strain>
    </source>
</reference>
<dbReference type="OrthoDB" id="34535at2157"/>
<feature type="domain" description="Antitoxin SocA-like Panacea" evidence="1">
    <location>
        <begin position="38"/>
        <end position="147"/>
    </location>
</feature>
<gene>
    <name evidence="2" type="ORF">C492_19057</name>
</gene>
<organism evidence="2 3">
    <name type="scientific">Natronococcus jeotgali DSM 18795</name>
    <dbReference type="NCBI Taxonomy" id="1227498"/>
    <lineage>
        <taxon>Archaea</taxon>
        <taxon>Methanobacteriati</taxon>
        <taxon>Methanobacteriota</taxon>
        <taxon>Stenosarchaea group</taxon>
        <taxon>Halobacteria</taxon>
        <taxon>Halobacteriales</taxon>
        <taxon>Natrialbaceae</taxon>
        <taxon>Natronococcus</taxon>
    </lineage>
</organism>
<accession>L9WTG2</accession>
<evidence type="ECO:0000259" key="1">
    <source>
        <dbReference type="Pfam" id="PF13274"/>
    </source>
</evidence>
<dbReference type="AlphaFoldDB" id="L9WTG2"/>
<evidence type="ECO:0000313" key="2">
    <source>
        <dbReference type="EMBL" id="ELY52764.1"/>
    </source>
</evidence>
<dbReference type="InterPro" id="IPR025272">
    <property type="entry name" value="SocA_Panacea"/>
</dbReference>
<dbReference type="Pfam" id="PF13274">
    <property type="entry name" value="SocA_Panacea"/>
    <property type="match status" value="1"/>
</dbReference>
<protein>
    <recommendedName>
        <fullName evidence="1">Antitoxin SocA-like Panacea domain-containing protein</fullName>
    </recommendedName>
</protein>
<dbReference type="Proteomes" id="UP000011531">
    <property type="component" value="Unassembled WGS sequence"/>
</dbReference>
<name>L9WTG2_9EURY</name>
<evidence type="ECO:0000313" key="3">
    <source>
        <dbReference type="Proteomes" id="UP000011531"/>
    </source>
</evidence>
<dbReference type="RefSeq" id="WP_008426378.1">
    <property type="nucleotide sequence ID" value="NZ_AOIA01000154.1"/>
</dbReference>
<comment type="caution">
    <text evidence="2">The sequence shown here is derived from an EMBL/GenBank/DDBJ whole genome shotgun (WGS) entry which is preliminary data.</text>
</comment>
<dbReference type="EMBL" id="AOIA01000154">
    <property type="protein sequence ID" value="ELY52764.1"/>
    <property type="molecule type" value="Genomic_DNA"/>
</dbReference>